<keyword evidence="3" id="KW-1185">Reference proteome</keyword>
<proteinExistence type="predicted"/>
<dbReference type="Proteomes" id="UP000283063">
    <property type="component" value="Chromosome"/>
</dbReference>
<dbReference type="AlphaFoldDB" id="A0A3T0N648"/>
<dbReference type="RefSeq" id="WP_127749987.1">
    <property type="nucleotide sequence ID" value="NZ_CP033219.1"/>
</dbReference>
<feature type="transmembrane region" description="Helical" evidence="1">
    <location>
        <begin position="74"/>
        <end position="98"/>
    </location>
</feature>
<gene>
    <name evidence="2" type="ORF">EBB79_17210</name>
</gene>
<feature type="transmembrane region" description="Helical" evidence="1">
    <location>
        <begin position="153"/>
        <end position="175"/>
    </location>
</feature>
<dbReference type="KEGG" id="sedi:EBB79_17210"/>
<evidence type="ECO:0000313" key="2">
    <source>
        <dbReference type="EMBL" id="AZV79432.1"/>
    </source>
</evidence>
<keyword evidence="1" id="KW-0812">Transmembrane</keyword>
<evidence type="ECO:0000256" key="1">
    <source>
        <dbReference type="SAM" id="Phobius"/>
    </source>
</evidence>
<protein>
    <submittedName>
        <fullName evidence="2">Uncharacterized protein</fullName>
    </submittedName>
</protein>
<organism evidence="2 3">
    <name type="scientific">Parasedimentitalea marina</name>
    <dbReference type="NCBI Taxonomy" id="2483033"/>
    <lineage>
        <taxon>Bacteria</taxon>
        <taxon>Pseudomonadati</taxon>
        <taxon>Pseudomonadota</taxon>
        <taxon>Alphaproteobacteria</taxon>
        <taxon>Rhodobacterales</taxon>
        <taxon>Paracoccaceae</taxon>
        <taxon>Parasedimentitalea</taxon>
    </lineage>
</organism>
<sequence length="217" mass="22619">MDDEVVSDTPRAPQVEQKQSVPPGVSLAQRVMLVCGAVLIITGAGAILYGLWQITGPSDRAKLAVEIAAQTDSALWAFIIANNEVVLFLVSGISSILLGTGLMRKAVAATAQTIADKDRSLLEPLIRDHSGDAIGQYVRLASLSGMTGVFTKLGFTGLPLATAGLGVFLILLAVFEKDAGTAAQLMDLAKLVVGAFIGSFVQRKAASQGDNAPEQNL</sequence>
<keyword evidence="1" id="KW-1133">Transmembrane helix</keyword>
<dbReference type="OrthoDB" id="7551793at2"/>
<dbReference type="EMBL" id="CP033219">
    <property type="protein sequence ID" value="AZV79432.1"/>
    <property type="molecule type" value="Genomic_DNA"/>
</dbReference>
<reference evidence="2 3" key="1">
    <citation type="submission" date="2018-10" db="EMBL/GenBank/DDBJ databases">
        <title>Parasedimentitalea marina sp. nov., a psychrophilic bacterium isolated from deep seawater of the New Britain Trench.</title>
        <authorList>
            <person name="Cao J."/>
        </authorList>
    </citation>
    <scope>NUCLEOTIDE SEQUENCE [LARGE SCALE GENOMIC DNA]</scope>
    <source>
        <strain evidence="2 3">W43</strain>
    </source>
</reference>
<accession>A0A3T0N648</accession>
<keyword evidence="1" id="KW-0472">Membrane</keyword>
<evidence type="ECO:0000313" key="3">
    <source>
        <dbReference type="Proteomes" id="UP000283063"/>
    </source>
</evidence>
<feature type="transmembrane region" description="Helical" evidence="1">
    <location>
        <begin position="31"/>
        <end position="54"/>
    </location>
</feature>
<name>A0A3T0N648_9RHOB</name>